<dbReference type="InterPro" id="IPR035234">
    <property type="entry name" value="IgGFc-bd_N"/>
</dbReference>
<dbReference type="EMBL" id="CP043450">
    <property type="protein sequence ID" value="QEM10457.1"/>
    <property type="molecule type" value="Genomic_DNA"/>
</dbReference>
<dbReference type="Pfam" id="PF17517">
    <property type="entry name" value="IgGFc_binding"/>
    <property type="match status" value="1"/>
</dbReference>
<dbReference type="Proteomes" id="UP000251402">
    <property type="component" value="Chromosome"/>
</dbReference>
<dbReference type="CDD" id="cd00146">
    <property type="entry name" value="PKD"/>
    <property type="match status" value="3"/>
</dbReference>
<reference evidence="2" key="1">
    <citation type="submission" date="2019-08" db="EMBL/GenBank/DDBJ databases">
        <title>Comparative genome analysis confer to the adaptation heavy metal polluted environment.</title>
        <authorList>
            <person name="Li Y."/>
        </authorList>
    </citation>
    <scope>NUCLEOTIDE SEQUENCE [LARGE SCALE GENOMIC DNA]</scope>
    <source>
        <strain evidence="2">P1</strain>
    </source>
</reference>
<dbReference type="InterPro" id="IPR035986">
    <property type="entry name" value="PKD_dom_sf"/>
</dbReference>
<dbReference type="SUPFAM" id="SSF49299">
    <property type="entry name" value="PKD domain"/>
    <property type="match status" value="3"/>
</dbReference>
<dbReference type="SMART" id="SM00089">
    <property type="entry name" value="PKD"/>
    <property type="match status" value="3"/>
</dbReference>
<dbReference type="InterPro" id="IPR026341">
    <property type="entry name" value="T9SS_type_B"/>
</dbReference>
<sequence length="1178" mass="127368">MSRISFLRSLSLALIFICFAIYTRAQGSNQGTEFYAAYIDHVDGAAGNPGALGRGSQMELYITSDVNTAVTVEIADGSFSSTYQVKAKDILTVNIPPGAFIGNQGQFLKGIHITSFKPVAVYAHIFAENVSGATLLLPVNTLGKDYLSINYQQVSNSNNGTKNTEGVPSYSTFAIIATEDNTTVEITPSQPLLNGIPANRPFTITLKKGEVYQGLSAADLTGTRIRSIVSATGACKKIAVFSGSSKISIGCQGDKGSSDNLFQQVYPLAVWGKNYITAPLKGRNYDIIRIVLSSPDANVTVNGAPPQGGLINGLYYEFTSTTPNIITSDKPIQVVQYAVTQGEALNCQLIANDTGDPEMIYLTPIEQTLDHVTLNSTGNYRIIDNYINVIIKTAAVPTFSLDGVPYTQFSPVPNSIYSYAQISVNAGVHNIKASDGFNAIAYGFGKLESYGYAAGTNLKNLNEFIALLNPSDNTIQTNGCAETHYKLQLTLPFQTNKITWDLKNGSPAVFINNPVPTGSIIKDSKVLYTYEYPGDGVVYNDGDYSVVATVFNPIADECGTNEDIEFDFNISASPVVKFTFADPCLGSNVQFTDQSTSGTRQIKSWKWDFGDGLTDVVQNPKHKYAQPGDYMVSLFITNENGCGEASVPIKVHISAPPVASFSYSSPNCVGQDITFTDNSTTTEGNIVSWLWDFNDNTPVETLTSKNPFNHTYSKPGNYLVKLTVTNSNGCISNTAQLPVNVYPVPVVDFLLPEACEEDFAQFTDQSTIADATETDFTYEWNFGDPNATPGNPNISHEKNPKHHFLAGNYQVTLKVTSKYGCSITSAPKSLTINGSKPKVGIVIQNPAGLCSAQEVFFENQSSVNFGAITRLEVTYDSSDPSTTVVYDHPAFGLQLRHKYTSFTTGSRVVTLKAVAYSGALCSDPIELPVNLKASPLVTFDPAPVLCIESQPYQLIPKPDGTVGAGTFSGTGISADGIFNPAVSGAGTFDIRYIYTAANACADTVLQQVKVDPSPLVSLGPDFTMLEGTKRILKPVVNNDNLTYKWTPATGLDHDDIATPVASPAQDVTYQLVVTSTHGCKAMASVSVKVLKFLVIPNTFTPNGDGMNDFWNVNYLESYPNNKVDVYNRYGEKVYSSIGYSVPWDGRYNGSYLPPGTYYYIIDPKNGREVIAGNVTIIR</sequence>
<accession>A0A5C1HX50</accession>
<dbReference type="InterPro" id="IPR013783">
    <property type="entry name" value="Ig-like_fold"/>
</dbReference>
<dbReference type="AlphaFoldDB" id="A0A5C1HX50"/>
<feature type="domain" description="PKD" evidence="1">
    <location>
        <begin position="588"/>
        <end position="658"/>
    </location>
</feature>
<dbReference type="NCBIfam" id="TIGR04131">
    <property type="entry name" value="Bac_Flav_CTERM"/>
    <property type="match status" value="1"/>
</dbReference>
<dbReference type="Pfam" id="PF13585">
    <property type="entry name" value="CHU_C"/>
    <property type="match status" value="1"/>
</dbReference>
<dbReference type="Pfam" id="PF18911">
    <property type="entry name" value="PKD_4"/>
    <property type="match status" value="3"/>
</dbReference>
<evidence type="ECO:0000313" key="2">
    <source>
        <dbReference type="EMBL" id="QEM10457.1"/>
    </source>
</evidence>
<dbReference type="OrthoDB" id="7794186at2"/>
<organism evidence="2 3">
    <name type="scientific">Mucilaginibacter rubeus</name>
    <dbReference type="NCBI Taxonomy" id="2027860"/>
    <lineage>
        <taxon>Bacteria</taxon>
        <taxon>Pseudomonadati</taxon>
        <taxon>Bacteroidota</taxon>
        <taxon>Sphingobacteriia</taxon>
        <taxon>Sphingobacteriales</taxon>
        <taxon>Sphingobacteriaceae</taxon>
        <taxon>Mucilaginibacter</taxon>
    </lineage>
</organism>
<gene>
    <name evidence="2" type="ORF">DEO27_010610</name>
</gene>
<feature type="domain" description="PKD" evidence="1">
    <location>
        <begin position="769"/>
        <end position="820"/>
    </location>
</feature>
<dbReference type="PROSITE" id="PS50093">
    <property type="entry name" value="PKD"/>
    <property type="match status" value="3"/>
</dbReference>
<evidence type="ECO:0000259" key="1">
    <source>
        <dbReference type="PROSITE" id="PS50093"/>
    </source>
</evidence>
<feature type="domain" description="PKD" evidence="1">
    <location>
        <begin position="656"/>
        <end position="741"/>
    </location>
</feature>
<evidence type="ECO:0000313" key="3">
    <source>
        <dbReference type="Proteomes" id="UP000251402"/>
    </source>
</evidence>
<proteinExistence type="predicted"/>
<protein>
    <submittedName>
        <fullName evidence="2">PKD domain-containing protein</fullName>
    </submittedName>
</protein>
<dbReference type="InterPro" id="IPR000601">
    <property type="entry name" value="PKD_dom"/>
</dbReference>
<dbReference type="PANTHER" id="PTHR46534">
    <property type="entry name" value="IGGFC_BINDING DOMAIN-CONTAINING PROTEIN"/>
    <property type="match status" value="1"/>
</dbReference>
<dbReference type="KEGG" id="mrub:DEO27_010610"/>
<dbReference type="InterPro" id="IPR022409">
    <property type="entry name" value="PKD/Chitinase_dom"/>
</dbReference>
<dbReference type="Gene3D" id="2.60.40.10">
    <property type="entry name" value="Immunoglobulins"/>
    <property type="match status" value="3"/>
</dbReference>
<dbReference type="RefSeq" id="WP_146749953.1">
    <property type="nucleotide sequence ID" value="NZ_CP043450.1"/>
</dbReference>
<name>A0A5C1HX50_9SPHI</name>
<dbReference type="PANTHER" id="PTHR46534:SF1">
    <property type="entry name" value="IGGFC-BINDING PROTEIN N-TERMINAL DOMAIN-CONTAINING PROTEIN"/>
    <property type="match status" value="1"/>
</dbReference>
<keyword evidence="3" id="KW-1185">Reference proteome</keyword>